<proteinExistence type="predicted"/>
<keyword evidence="4" id="KW-1185">Reference proteome</keyword>
<dbReference type="PANTHER" id="PTHR46558:SF11">
    <property type="entry name" value="HTH-TYPE TRANSCRIPTIONAL REGULATOR XRE"/>
    <property type="match status" value="1"/>
</dbReference>
<dbReference type="AlphaFoldDB" id="A0A7R6PH31"/>
<dbReference type="PANTHER" id="PTHR46558">
    <property type="entry name" value="TRACRIPTIONAL REGULATORY PROTEIN-RELATED-RELATED"/>
    <property type="match status" value="1"/>
</dbReference>
<evidence type="ECO:0000256" key="1">
    <source>
        <dbReference type="ARBA" id="ARBA00023125"/>
    </source>
</evidence>
<dbReference type="SUPFAM" id="SSF47413">
    <property type="entry name" value="lambda repressor-like DNA-binding domains"/>
    <property type="match status" value="1"/>
</dbReference>
<dbReference type="EMBL" id="AP017470">
    <property type="protein sequence ID" value="BBB32484.1"/>
    <property type="molecule type" value="Genomic_DNA"/>
</dbReference>
<name>A0A7R6PH31_9BACT</name>
<dbReference type="InterPro" id="IPR001387">
    <property type="entry name" value="Cro/C1-type_HTH"/>
</dbReference>
<dbReference type="Gene3D" id="1.10.260.40">
    <property type="entry name" value="lambda repressor-like DNA-binding domains"/>
    <property type="match status" value="1"/>
</dbReference>
<dbReference type="GO" id="GO:0003677">
    <property type="term" value="F:DNA binding"/>
    <property type="evidence" value="ECO:0007669"/>
    <property type="project" value="UniProtKB-KW"/>
</dbReference>
<reference evidence="3 4" key="1">
    <citation type="journal article" date="2012" name="Extremophiles">
        <title>Thermotomaculum hydrothermale gen. nov., sp. nov., a novel heterotrophic thermophile within the phylum Acidobacteria from a deep-sea hydrothermal vent chimney in the Southern Okinawa Trough.</title>
        <authorList>
            <person name="Izumi H."/>
            <person name="Nunoura T."/>
            <person name="Miyazaki M."/>
            <person name="Mino S."/>
            <person name="Toki T."/>
            <person name="Takai K."/>
            <person name="Sako Y."/>
            <person name="Sawabe T."/>
            <person name="Nakagawa S."/>
        </authorList>
    </citation>
    <scope>NUCLEOTIDE SEQUENCE [LARGE SCALE GENOMIC DNA]</scope>
    <source>
        <strain evidence="3 4">AC55</strain>
    </source>
</reference>
<dbReference type="SMART" id="SM00530">
    <property type="entry name" value="HTH_XRE"/>
    <property type="match status" value="1"/>
</dbReference>
<protein>
    <recommendedName>
        <fullName evidence="2">HTH cro/C1-type domain-containing protein</fullName>
    </recommendedName>
</protein>
<gene>
    <name evidence="3" type="ORF">TTHT_0929</name>
</gene>
<accession>A0A7R6PH31</accession>
<dbReference type="InterPro" id="IPR010982">
    <property type="entry name" value="Lambda_DNA-bd_dom_sf"/>
</dbReference>
<evidence type="ECO:0000313" key="3">
    <source>
        <dbReference type="EMBL" id="BBB32484.1"/>
    </source>
</evidence>
<keyword evidence="1" id="KW-0238">DNA-binding</keyword>
<feature type="domain" description="HTH cro/C1-type" evidence="2">
    <location>
        <begin position="5"/>
        <end position="59"/>
    </location>
</feature>
<sequence>MTDKVKELRKSKGLTQKEFADILGININTVAQAESYRQNYTIKLLRKISEKFNVPMRWFFDEPGDLDDTGVYKILDRFDYKKKTKVKEIVERLDKAEIDDIDVIIQLLDKLTRK</sequence>
<dbReference type="CDD" id="cd00093">
    <property type="entry name" value="HTH_XRE"/>
    <property type="match status" value="1"/>
</dbReference>
<dbReference type="Pfam" id="PF01381">
    <property type="entry name" value="HTH_3"/>
    <property type="match status" value="1"/>
</dbReference>
<dbReference type="Proteomes" id="UP000595564">
    <property type="component" value="Chromosome"/>
</dbReference>
<evidence type="ECO:0000259" key="2">
    <source>
        <dbReference type="PROSITE" id="PS50943"/>
    </source>
</evidence>
<evidence type="ECO:0000313" key="4">
    <source>
        <dbReference type="Proteomes" id="UP000595564"/>
    </source>
</evidence>
<dbReference type="KEGG" id="thyd:TTHT_0929"/>
<organism evidence="3 4">
    <name type="scientific">Thermotomaculum hydrothermale</name>
    <dbReference type="NCBI Taxonomy" id="981385"/>
    <lineage>
        <taxon>Bacteria</taxon>
        <taxon>Pseudomonadati</taxon>
        <taxon>Acidobacteriota</taxon>
        <taxon>Holophagae</taxon>
        <taxon>Thermotomaculales</taxon>
        <taxon>Thermotomaculaceae</taxon>
        <taxon>Thermotomaculum</taxon>
    </lineage>
</organism>
<dbReference type="PROSITE" id="PS50943">
    <property type="entry name" value="HTH_CROC1"/>
    <property type="match status" value="1"/>
</dbReference>